<feature type="compositionally biased region" description="Low complexity" evidence="8">
    <location>
        <begin position="594"/>
        <end position="608"/>
    </location>
</feature>
<proteinExistence type="predicted"/>
<dbReference type="GO" id="GO:0006334">
    <property type="term" value="P:nucleosome assembly"/>
    <property type="evidence" value="ECO:0007669"/>
    <property type="project" value="TreeGrafter"/>
</dbReference>
<feature type="region of interest" description="Disordered" evidence="8">
    <location>
        <begin position="244"/>
        <end position="287"/>
    </location>
</feature>
<evidence type="ECO:0000259" key="9">
    <source>
        <dbReference type="Pfam" id="PF24105"/>
    </source>
</evidence>
<keyword evidence="6" id="KW-0539">Nucleus</keyword>
<dbReference type="PROSITE" id="PS50082">
    <property type="entry name" value="WD_REPEATS_2"/>
    <property type="match status" value="4"/>
</dbReference>
<dbReference type="PROSITE" id="PS50294">
    <property type="entry name" value="WD_REPEATS_REGION"/>
    <property type="match status" value="2"/>
</dbReference>
<dbReference type="PANTHER" id="PTHR15271:SF4">
    <property type="entry name" value="CHROMATIN ASSEMBLY FACTOR 1 SUBUNIT B"/>
    <property type="match status" value="1"/>
</dbReference>
<evidence type="ECO:0000313" key="15">
    <source>
        <dbReference type="Proteomes" id="UP000774804"/>
    </source>
</evidence>
<keyword evidence="4" id="KW-0227">DNA damage</keyword>
<evidence type="ECO:0000313" key="12">
    <source>
        <dbReference type="EMBL" id="KAG2923245.1"/>
    </source>
</evidence>
<dbReference type="OrthoDB" id="71227at2759"/>
<dbReference type="Proteomes" id="UP000688947">
    <property type="component" value="Unassembled WGS sequence"/>
</dbReference>
<dbReference type="InterPro" id="IPR045145">
    <property type="entry name" value="PTHR15271"/>
</dbReference>
<dbReference type="PROSITE" id="PS00678">
    <property type="entry name" value="WD_REPEATS_1"/>
    <property type="match status" value="1"/>
</dbReference>
<evidence type="ECO:0000256" key="5">
    <source>
        <dbReference type="ARBA" id="ARBA00023204"/>
    </source>
</evidence>
<name>A0A8T1CH76_9STRA</name>
<evidence type="ECO:0000313" key="10">
    <source>
        <dbReference type="EMBL" id="KAG2852327.1"/>
    </source>
</evidence>
<feature type="compositionally biased region" description="Basic and acidic residues" evidence="8">
    <location>
        <begin position="259"/>
        <end position="273"/>
    </location>
</feature>
<dbReference type="EMBL" id="JAENGZ010000167">
    <property type="protein sequence ID" value="KAG6966642.1"/>
    <property type="molecule type" value="Genomic_DNA"/>
</dbReference>
<feature type="region of interest" description="Disordered" evidence="8">
    <location>
        <begin position="475"/>
        <end position="617"/>
    </location>
</feature>
<dbReference type="GO" id="GO:0006335">
    <property type="term" value="P:DNA replication-dependent chromatin assembly"/>
    <property type="evidence" value="ECO:0007669"/>
    <property type="project" value="InterPro"/>
</dbReference>
<dbReference type="EMBL" id="RCMV01000515">
    <property type="protein sequence ID" value="KAG3216019.1"/>
    <property type="molecule type" value="Genomic_DNA"/>
</dbReference>
<dbReference type="Proteomes" id="UP000760860">
    <property type="component" value="Unassembled WGS sequence"/>
</dbReference>
<dbReference type="AlphaFoldDB" id="A0A8T1CH76"/>
<accession>A0A8T1CH76</accession>
<dbReference type="PANTHER" id="PTHR15271">
    <property type="entry name" value="CHROMATIN ASSEMBLY FACTOR 1 SUBUNIT B"/>
    <property type="match status" value="1"/>
</dbReference>
<feature type="repeat" description="WD" evidence="7">
    <location>
        <begin position="44"/>
        <end position="70"/>
    </location>
</feature>
<dbReference type="VEuPathDB" id="FungiDB:PC110_g12810"/>
<feature type="repeat" description="WD" evidence="7">
    <location>
        <begin position="182"/>
        <end position="216"/>
    </location>
</feature>
<dbReference type="GO" id="GO:0033186">
    <property type="term" value="C:CAF-1 complex"/>
    <property type="evidence" value="ECO:0007669"/>
    <property type="project" value="TreeGrafter"/>
</dbReference>
<keyword evidence="5" id="KW-0234">DNA repair</keyword>
<evidence type="ECO:0000256" key="8">
    <source>
        <dbReference type="SAM" id="MobiDB-lite"/>
    </source>
</evidence>
<dbReference type="GO" id="GO:0005634">
    <property type="term" value="C:nucleus"/>
    <property type="evidence" value="ECO:0007669"/>
    <property type="project" value="UniProtKB-SubCell"/>
</dbReference>
<reference evidence="11" key="1">
    <citation type="submission" date="2018-10" db="EMBL/GenBank/DDBJ databases">
        <title>Effector identification in a new, highly contiguous assembly of the strawberry crown rot pathogen Phytophthora cactorum.</title>
        <authorList>
            <person name="Armitage A.D."/>
            <person name="Nellist C.F."/>
            <person name="Bates H."/>
            <person name="Vickerstaff R.J."/>
            <person name="Harrison R.J."/>
        </authorList>
    </citation>
    <scope>NUCLEOTIDE SEQUENCE</scope>
    <source>
        <strain evidence="10">15-7</strain>
        <strain evidence="11">4032</strain>
        <strain evidence="12">4040</strain>
        <strain evidence="13">P421</strain>
    </source>
</reference>
<dbReference type="InterPro" id="IPR019775">
    <property type="entry name" value="WD40_repeat_CS"/>
</dbReference>
<evidence type="ECO:0000256" key="4">
    <source>
        <dbReference type="ARBA" id="ARBA00022763"/>
    </source>
</evidence>
<feature type="repeat" description="WD" evidence="7">
    <location>
        <begin position="140"/>
        <end position="181"/>
    </location>
</feature>
<evidence type="ECO:0000313" key="13">
    <source>
        <dbReference type="EMBL" id="KAG3216019.1"/>
    </source>
</evidence>
<comment type="subcellular location">
    <subcellularLocation>
        <location evidence="1">Nucleus</location>
    </subcellularLocation>
</comment>
<reference evidence="14" key="2">
    <citation type="submission" date="2021-01" db="EMBL/GenBank/DDBJ databases">
        <title>Phytophthora aleatoria, a newly-described species from Pinus radiata is distinct from Phytophthora cactorum isolates based on comparative genomics.</title>
        <authorList>
            <person name="Mcdougal R."/>
            <person name="Panda P."/>
            <person name="Williams N."/>
            <person name="Studholme D.J."/>
        </authorList>
    </citation>
    <scope>NUCLEOTIDE SEQUENCE</scope>
    <source>
        <strain evidence="14">NZFS 3830</strain>
    </source>
</reference>
<feature type="domain" description="CAF1B/HIR1 beta-propeller" evidence="9">
    <location>
        <begin position="8"/>
        <end position="217"/>
    </location>
</feature>
<keyword evidence="2 7" id="KW-0853">WD repeat</keyword>
<dbReference type="EMBL" id="RCMG01000548">
    <property type="protein sequence ID" value="KAG2852327.1"/>
    <property type="molecule type" value="Genomic_DNA"/>
</dbReference>
<feature type="compositionally biased region" description="Polar residues" evidence="8">
    <location>
        <begin position="244"/>
        <end position="253"/>
    </location>
</feature>
<feature type="domain" description="CAF1B/HIR1 beta-propeller" evidence="9">
    <location>
        <begin position="273"/>
        <end position="450"/>
    </location>
</feature>
<sequence length="617" mass="66362">MSTTAAVRVATPEIRLHCGPTGLNEAVLSLDFLRPNAGEAATTDKPLLATGGADKEIKLWRVGESEDTEAKGSVALDFVFSLSGHDRSVNCVRFSPNGAYLASASDDTSIILWSKPKTAGDDWRWDQISSLSDVGRTILSLGHKGDITDLSWSPDSAFLASSSVDNRCVIWNVEKGDVAERRKDHTQYVQGVAWDPLNEFIVTEGNDRTCRVYSLSGFGAATRPNGKKQGRKFMCVQTLKTREFPSNQNKSNASATTSKSDKGDKDTTKKAETEAVSGDAATKAPARPKHRMFLDDTCPAFARRPAWTPDGSYFLAPTGTFRSSESATPVNTVYAFSRGNLSQPALHLPGQEKASLAVRCSPLLYELRRPDGQAEGSPVPNLFKTEYRSVFAVITLDAVVIYDTQQAHPICTIKGLHYADLTDATWTADGQTLSISSTDGYISFVQFEDGFFGTRVPRKDQLALNEDKMRRMFATPKKARKKARSQAHAQASSKEQTPAKTTTAKHKTQPAKRASLNSEGGTGANPVNVLQVRKKRKISPTPVPPVTTTPSTCSGPHASTSTPASSVSKSSSVESAVVDLSGPSPSEPAPAPQAQPAATQPTETHTPAGTFDDPLNI</sequence>
<evidence type="ECO:0000313" key="14">
    <source>
        <dbReference type="EMBL" id="KAG6966642.1"/>
    </source>
</evidence>
<evidence type="ECO:0000313" key="11">
    <source>
        <dbReference type="EMBL" id="KAG2920759.1"/>
    </source>
</evidence>
<protein>
    <recommendedName>
        <fullName evidence="9">CAF1B/HIR1 beta-propeller domain-containing protein</fullName>
    </recommendedName>
</protein>
<dbReference type="InterPro" id="IPR001680">
    <property type="entry name" value="WD40_rpt"/>
</dbReference>
<dbReference type="InterPro" id="IPR055410">
    <property type="entry name" value="Beta-prop_CAF1B_HIR1"/>
</dbReference>
<dbReference type="EMBL" id="RCMI01000274">
    <property type="protein sequence ID" value="KAG2920759.1"/>
    <property type="molecule type" value="Genomic_DNA"/>
</dbReference>
<dbReference type="GO" id="GO:0006281">
    <property type="term" value="P:DNA repair"/>
    <property type="evidence" value="ECO:0007669"/>
    <property type="project" value="UniProtKB-KW"/>
</dbReference>
<comment type="caution">
    <text evidence="11">The sequence shown here is derived from an EMBL/GenBank/DDBJ whole genome shotgun (WGS) entry which is preliminary data.</text>
</comment>
<evidence type="ECO:0000256" key="7">
    <source>
        <dbReference type="PROSITE-ProRule" id="PRU00221"/>
    </source>
</evidence>
<evidence type="ECO:0000256" key="6">
    <source>
        <dbReference type="ARBA" id="ARBA00023242"/>
    </source>
</evidence>
<feature type="repeat" description="WD" evidence="7">
    <location>
        <begin position="82"/>
        <end position="114"/>
    </location>
</feature>
<evidence type="ECO:0000256" key="3">
    <source>
        <dbReference type="ARBA" id="ARBA00022737"/>
    </source>
</evidence>
<dbReference type="Proteomes" id="UP000736787">
    <property type="component" value="Unassembled WGS sequence"/>
</dbReference>
<dbReference type="Proteomes" id="UP000735874">
    <property type="component" value="Unassembled WGS sequence"/>
</dbReference>
<organism evidence="11 15">
    <name type="scientific">Phytophthora cactorum</name>
    <dbReference type="NCBI Taxonomy" id="29920"/>
    <lineage>
        <taxon>Eukaryota</taxon>
        <taxon>Sar</taxon>
        <taxon>Stramenopiles</taxon>
        <taxon>Oomycota</taxon>
        <taxon>Peronosporomycetes</taxon>
        <taxon>Peronosporales</taxon>
        <taxon>Peronosporaceae</taxon>
        <taxon>Phytophthora</taxon>
    </lineage>
</organism>
<gene>
    <name evidence="14" type="ORF">JG687_00004727</name>
    <name evidence="10" type="ORF">PC113_g15125</name>
    <name evidence="11" type="ORF">PC115_g9730</name>
    <name evidence="12" type="ORF">PC117_g15776</name>
    <name evidence="13" type="ORF">PC129_g13116</name>
</gene>
<keyword evidence="3" id="KW-0677">Repeat</keyword>
<dbReference type="Pfam" id="PF24105">
    <property type="entry name" value="Beta-prop_CAF1B_HIR1"/>
    <property type="match status" value="2"/>
</dbReference>
<dbReference type="SMART" id="SM00320">
    <property type="entry name" value="WD40"/>
    <property type="match status" value="5"/>
</dbReference>
<dbReference type="EMBL" id="RCMK01000538">
    <property type="protein sequence ID" value="KAG2923245.1"/>
    <property type="molecule type" value="Genomic_DNA"/>
</dbReference>
<evidence type="ECO:0000256" key="1">
    <source>
        <dbReference type="ARBA" id="ARBA00004123"/>
    </source>
</evidence>
<evidence type="ECO:0000256" key="2">
    <source>
        <dbReference type="ARBA" id="ARBA00022574"/>
    </source>
</evidence>
<feature type="compositionally biased region" description="Low complexity" evidence="8">
    <location>
        <begin position="548"/>
        <end position="578"/>
    </location>
</feature>
<dbReference type="Proteomes" id="UP000774804">
    <property type="component" value="Unassembled WGS sequence"/>
</dbReference>